<dbReference type="GO" id="GO:0016020">
    <property type="term" value="C:membrane"/>
    <property type="evidence" value="ECO:0007669"/>
    <property type="project" value="InterPro"/>
</dbReference>
<reference evidence="17" key="1">
    <citation type="journal article" date="2020" name="mSystems">
        <title>Genome- and Community-Level Interaction Insights into Carbon Utilization and Element Cycling Functions of Hydrothermarchaeota in Hydrothermal Sediment.</title>
        <authorList>
            <person name="Zhou Z."/>
            <person name="Liu Y."/>
            <person name="Xu W."/>
            <person name="Pan J."/>
            <person name="Luo Z.H."/>
            <person name="Li M."/>
        </authorList>
    </citation>
    <scope>NUCLEOTIDE SEQUENCE [LARGE SCALE GENOMIC DNA]</scope>
    <source>
        <strain evidence="17">HyVt-113</strain>
    </source>
</reference>
<evidence type="ECO:0000256" key="15">
    <source>
        <dbReference type="RuleBase" id="RU003750"/>
    </source>
</evidence>
<comment type="similarity">
    <text evidence="3 15">Belongs to the CDP-alcohol phosphatidyltransferase class-I family.</text>
</comment>
<keyword evidence="7 15" id="KW-0808">Transferase</keyword>
<feature type="transmembrane region" description="Helical" evidence="16">
    <location>
        <begin position="71"/>
        <end position="90"/>
    </location>
</feature>
<dbReference type="PANTHER" id="PTHR14269:SF61">
    <property type="entry name" value="CDP-DIACYLGLYCEROL--SERINE O-PHOSPHATIDYLTRANSFERASE"/>
    <property type="match status" value="1"/>
</dbReference>
<dbReference type="InterPro" id="IPR000462">
    <property type="entry name" value="CDP-OH_P_trans"/>
</dbReference>
<dbReference type="PROSITE" id="PS00379">
    <property type="entry name" value="CDP_ALCOHOL_P_TRANSF"/>
    <property type="match status" value="1"/>
</dbReference>
<dbReference type="InterPro" id="IPR048254">
    <property type="entry name" value="CDP_ALCOHOL_P_TRANSF_CS"/>
</dbReference>
<comment type="catalytic activity">
    <reaction evidence="1">
        <text>a CDP-1,2-diacyl-sn-glycerol + L-serine = a 1,2-diacyl-sn-glycero-3-phospho-L-serine + CMP + H(+)</text>
        <dbReference type="Rhea" id="RHEA:16913"/>
        <dbReference type="ChEBI" id="CHEBI:15378"/>
        <dbReference type="ChEBI" id="CHEBI:33384"/>
        <dbReference type="ChEBI" id="CHEBI:57262"/>
        <dbReference type="ChEBI" id="CHEBI:58332"/>
        <dbReference type="ChEBI" id="CHEBI:60377"/>
        <dbReference type="EC" id="2.7.8.8"/>
    </reaction>
</comment>
<dbReference type="Gene3D" id="1.20.120.1760">
    <property type="match status" value="1"/>
</dbReference>
<evidence type="ECO:0000256" key="16">
    <source>
        <dbReference type="SAM" id="Phobius"/>
    </source>
</evidence>
<evidence type="ECO:0000256" key="7">
    <source>
        <dbReference type="ARBA" id="ARBA00022679"/>
    </source>
</evidence>
<dbReference type="AlphaFoldDB" id="A0A7V0IAG9"/>
<feature type="transmembrane region" description="Helical" evidence="16">
    <location>
        <begin position="211"/>
        <end position="230"/>
    </location>
</feature>
<keyword evidence="12" id="KW-0594">Phospholipid biosynthesis</keyword>
<keyword evidence="11 16" id="KW-0472">Membrane</keyword>
<comment type="subcellular location">
    <subcellularLocation>
        <location evidence="2">Endomembrane system</location>
        <topology evidence="2">Multi-pass membrane protein</topology>
    </subcellularLocation>
</comment>
<protein>
    <recommendedName>
        <fullName evidence="5">CDP-diacylglycerol--serine O-phosphatidyltransferase</fullName>
        <ecNumber evidence="4">2.7.8.8</ecNumber>
    </recommendedName>
    <alternativeName>
        <fullName evidence="14">Phosphatidylserine synthase</fullName>
    </alternativeName>
</protein>
<keyword evidence="8 16" id="KW-0812">Transmembrane</keyword>
<evidence type="ECO:0000256" key="10">
    <source>
        <dbReference type="ARBA" id="ARBA00023098"/>
    </source>
</evidence>
<evidence type="ECO:0000256" key="4">
    <source>
        <dbReference type="ARBA" id="ARBA00013174"/>
    </source>
</evidence>
<feature type="transmembrane region" description="Helical" evidence="16">
    <location>
        <begin position="158"/>
        <end position="177"/>
    </location>
</feature>
<dbReference type="InterPro" id="IPR050324">
    <property type="entry name" value="CDP-alcohol_PTase-I"/>
</dbReference>
<dbReference type="GO" id="GO:0008654">
    <property type="term" value="P:phospholipid biosynthetic process"/>
    <property type="evidence" value="ECO:0007669"/>
    <property type="project" value="UniProtKB-KW"/>
</dbReference>
<sequence length="245" mass="27859">MKEKKGIYILPNLLTTANLFVGFYAIIAAINGDWKRSAIAIIIAAFLDGLDGRMARLTGTVTHFGVEYDSLADLVAFGLAPAILCFTFSLNLLGRWGWLAAFLYLACGTLRLARFNIQVNKAELRYFIGLPIPVAACILALSVLNIREWQVSKEFGSFFLLILTYFLSFFMISTFHYRSFKDLEWTKLKPFRISILAVFGLVIIMSHPSLVLWLLLLAYMVSGPIIYTRYFSKRKAWIKKESRVK</sequence>
<evidence type="ECO:0000256" key="13">
    <source>
        <dbReference type="ARBA" id="ARBA00023264"/>
    </source>
</evidence>
<keyword evidence="13" id="KW-1208">Phospholipid metabolism</keyword>
<dbReference type="InterPro" id="IPR004533">
    <property type="entry name" value="CDP-diaglyc--ser_O-PTrfase"/>
</dbReference>
<accession>A0A7V0IAG9</accession>
<evidence type="ECO:0000313" key="17">
    <source>
        <dbReference type="EMBL" id="HDD35695.1"/>
    </source>
</evidence>
<feature type="transmembrane region" description="Helical" evidence="16">
    <location>
        <begin position="7"/>
        <end position="28"/>
    </location>
</feature>
<evidence type="ECO:0000256" key="3">
    <source>
        <dbReference type="ARBA" id="ARBA00010441"/>
    </source>
</evidence>
<dbReference type="InterPro" id="IPR043130">
    <property type="entry name" value="CDP-OH_PTrfase_TM_dom"/>
</dbReference>
<dbReference type="EMBL" id="DQWQ01000116">
    <property type="protein sequence ID" value="HDD35695.1"/>
    <property type="molecule type" value="Genomic_DNA"/>
</dbReference>
<keyword evidence="10" id="KW-0443">Lipid metabolism</keyword>
<evidence type="ECO:0000256" key="14">
    <source>
        <dbReference type="ARBA" id="ARBA00032361"/>
    </source>
</evidence>
<comment type="caution">
    <text evidence="17">The sequence shown here is derived from an EMBL/GenBank/DDBJ whole genome shotgun (WGS) entry which is preliminary data.</text>
</comment>
<dbReference type="PANTHER" id="PTHR14269">
    <property type="entry name" value="CDP-DIACYLGLYCEROL--GLYCEROL-3-PHOSPHATE 3-PHOSPHATIDYLTRANSFERASE-RELATED"/>
    <property type="match status" value="1"/>
</dbReference>
<dbReference type="GO" id="GO:0003882">
    <property type="term" value="F:CDP-diacylglycerol-serine O-phosphatidyltransferase activity"/>
    <property type="evidence" value="ECO:0007669"/>
    <property type="project" value="UniProtKB-EC"/>
</dbReference>
<dbReference type="GO" id="GO:0012505">
    <property type="term" value="C:endomembrane system"/>
    <property type="evidence" value="ECO:0007669"/>
    <property type="project" value="UniProtKB-SubCell"/>
</dbReference>
<feature type="transmembrane region" description="Helical" evidence="16">
    <location>
        <begin position="189"/>
        <end position="205"/>
    </location>
</feature>
<evidence type="ECO:0000256" key="2">
    <source>
        <dbReference type="ARBA" id="ARBA00004127"/>
    </source>
</evidence>
<evidence type="ECO:0000256" key="6">
    <source>
        <dbReference type="ARBA" id="ARBA00022516"/>
    </source>
</evidence>
<name>A0A7V0IAG9_DESA2</name>
<evidence type="ECO:0000256" key="8">
    <source>
        <dbReference type="ARBA" id="ARBA00022692"/>
    </source>
</evidence>
<dbReference type="Proteomes" id="UP000885706">
    <property type="component" value="Unassembled WGS sequence"/>
</dbReference>
<dbReference type="EC" id="2.7.8.8" evidence="4"/>
<evidence type="ECO:0000256" key="11">
    <source>
        <dbReference type="ARBA" id="ARBA00023136"/>
    </source>
</evidence>
<keyword evidence="9 16" id="KW-1133">Transmembrane helix</keyword>
<evidence type="ECO:0000256" key="12">
    <source>
        <dbReference type="ARBA" id="ARBA00023209"/>
    </source>
</evidence>
<dbReference type="Pfam" id="PF01066">
    <property type="entry name" value="CDP-OH_P_transf"/>
    <property type="match status" value="1"/>
</dbReference>
<gene>
    <name evidence="17" type="primary">pssA</name>
    <name evidence="17" type="ORF">ENF30_02725</name>
</gene>
<dbReference type="NCBIfam" id="TIGR00473">
    <property type="entry name" value="pssA"/>
    <property type="match status" value="1"/>
</dbReference>
<keyword evidence="6" id="KW-0444">Lipid biosynthesis</keyword>
<organism evidence="17">
    <name type="scientific">Desulfofervidus auxilii</name>
    <dbReference type="NCBI Taxonomy" id="1621989"/>
    <lineage>
        <taxon>Bacteria</taxon>
        <taxon>Pseudomonadati</taxon>
        <taxon>Thermodesulfobacteriota</taxon>
        <taxon>Candidatus Desulfofervidia</taxon>
        <taxon>Candidatus Desulfofervidales</taxon>
        <taxon>Candidatus Desulfofervidaceae</taxon>
        <taxon>Candidatus Desulfofervidus</taxon>
    </lineage>
</organism>
<evidence type="ECO:0000256" key="5">
    <source>
        <dbReference type="ARBA" id="ARBA00017171"/>
    </source>
</evidence>
<evidence type="ECO:0000256" key="9">
    <source>
        <dbReference type="ARBA" id="ARBA00022989"/>
    </source>
</evidence>
<feature type="transmembrane region" description="Helical" evidence="16">
    <location>
        <begin position="126"/>
        <end position="146"/>
    </location>
</feature>
<proteinExistence type="inferred from homology"/>
<evidence type="ECO:0000256" key="1">
    <source>
        <dbReference type="ARBA" id="ARBA00000287"/>
    </source>
</evidence>